<evidence type="ECO:0000256" key="4">
    <source>
        <dbReference type="ARBA" id="ARBA00022679"/>
    </source>
</evidence>
<comment type="catalytic activity">
    <reaction evidence="1">
        <text>ATP + protein L-histidine = ADP + protein N-phospho-L-histidine.</text>
        <dbReference type="EC" id="2.7.13.3"/>
    </reaction>
</comment>
<dbReference type="CDD" id="cd00130">
    <property type="entry name" value="PAS"/>
    <property type="match status" value="1"/>
</dbReference>
<dbReference type="InterPro" id="IPR013656">
    <property type="entry name" value="PAS_4"/>
</dbReference>
<evidence type="ECO:0000256" key="7">
    <source>
        <dbReference type="PROSITE-ProRule" id="PRU00169"/>
    </source>
</evidence>
<feature type="domain" description="Response regulatory" evidence="9">
    <location>
        <begin position="16"/>
        <end position="132"/>
    </location>
</feature>
<dbReference type="PRINTS" id="PR00344">
    <property type="entry name" value="BCTRLSENSOR"/>
</dbReference>
<dbReference type="Gene3D" id="3.30.450.20">
    <property type="entry name" value="PAS domain"/>
    <property type="match status" value="1"/>
</dbReference>
<organism evidence="11 12">
    <name type="scientific">Halohasta litorea</name>
    <dbReference type="NCBI Taxonomy" id="869891"/>
    <lineage>
        <taxon>Archaea</taxon>
        <taxon>Methanobacteriati</taxon>
        <taxon>Methanobacteriota</taxon>
        <taxon>Stenosarchaea group</taxon>
        <taxon>Halobacteria</taxon>
        <taxon>Halobacteriales</taxon>
        <taxon>Haloferacaceae</taxon>
        <taxon>Halohasta</taxon>
    </lineage>
</organism>
<dbReference type="InterPro" id="IPR035965">
    <property type="entry name" value="PAS-like_dom_sf"/>
</dbReference>
<dbReference type="RefSeq" id="WP_256396663.1">
    <property type="nucleotide sequence ID" value="NZ_JANHDJ010000005.1"/>
</dbReference>
<dbReference type="InterPro" id="IPR003594">
    <property type="entry name" value="HATPase_dom"/>
</dbReference>
<keyword evidence="6" id="KW-0902">Two-component regulatory system</keyword>
<dbReference type="EMBL" id="JBHUDM010000002">
    <property type="protein sequence ID" value="MFD1641738.1"/>
    <property type="molecule type" value="Genomic_DNA"/>
</dbReference>
<evidence type="ECO:0000259" key="10">
    <source>
        <dbReference type="PROSITE" id="PS50112"/>
    </source>
</evidence>
<evidence type="ECO:0000313" key="12">
    <source>
        <dbReference type="Proteomes" id="UP001597052"/>
    </source>
</evidence>
<dbReference type="SMART" id="SM00387">
    <property type="entry name" value="HATPase_c"/>
    <property type="match status" value="1"/>
</dbReference>
<dbReference type="SUPFAM" id="SSF55874">
    <property type="entry name" value="ATPase domain of HSP90 chaperone/DNA topoisomerase II/histidine kinase"/>
    <property type="match status" value="1"/>
</dbReference>
<dbReference type="CDD" id="cd00082">
    <property type="entry name" value="HisKA"/>
    <property type="match status" value="1"/>
</dbReference>
<dbReference type="PANTHER" id="PTHR43711:SF1">
    <property type="entry name" value="HISTIDINE KINASE 1"/>
    <property type="match status" value="1"/>
</dbReference>
<keyword evidence="4" id="KW-0808">Transferase</keyword>
<dbReference type="Gene3D" id="3.40.50.2300">
    <property type="match status" value="1"/>
</dbReference>
<dbReference type="InterPro" id="IPR011006">
    <property type="entry name" value="CheY-like_superfamily"/>
</dbReference>
<evidence type="ECO:0000256" key="2">
    <source>
        <dbReference type="ARBA" id="ARBA00012438"/>
    </source>
</evidence>
<dbReference type="InterPro" id="IPR036890">
    <property type="entry name" value="HATPase_C_sf"/>
</dbReference>
<evidence type="ECO:0000256" key="3">
    <source>
        <dbReference type="ARBA" id="ARBA00022553"/>
    </source>
</evidence>
<keyword evidence="12" id="KW-1185">Reference proteome</keyword>
<dbReference type="EC" id="2.7.13.3" evidence="2"/>
<dbReference type="SMART" id="SM00388">
    <property type="entry name" value="HisKA"/>
    <property type="match status" value="1"/>
</dbReference>
<evidence type="ECO:0000313" key="11">
    <source>
        <dbReference type="EMBL" id="MFD1641738.1"/>
    </source>
</evidence>
<keyword evidence="5" id="KW-0418">Kinase</keyword>
<dbReference type="InterPro" id="IPR004358">
    <property type="entry name" value="Sig_transdc_His_kin-like_C"/>
</dbReference>
<keyword evidence="3 7" id="KW-0597">Phosphoprotein</keyword>
<dbReference type="InterPro" id="IPR036097">
    <property type="entry name" value="HisK_dim/P_sf"/>
</dbReference>
<feature type="domain" description="Histidine kinase" evidence="8">
    <location>
        <begin position="273"/>
        <end position="466"/>
    </location>
</feature>
<dbReference type="SUPFAM" id="SSF52172">
    <property type="entry name" value="CheY-like"/>
    <property type="match status" value="1"/>
</dbReference>
<dbReference type="InterPro" id="IPR000014">
    <property type="entry name" value="PAS"/>
</dbReference>
<dbReference type="Gene3D" id="3.30.565.10">
    <property type="entry name" value="Histidine kinase-like ATPase, C-terminal domain"/>
    <property type="match status" value="1"/>
</dbReference>
<dbReference type="CDD" id="cd00156">
    <property type="entry name" value="REC"/>
    <property type="match status" value="1"/>
</dbReference>
<evidence type="ECO:0000256" key="1">
    <source>
        <dbReference type="ARBA" id="ARBA00000085"/>
    </source>
</evidence>
<dbReference type="Pfam" id="PF08448">
    <property type="entry name" value="PAS_4"/>
    <property type="match status" value="1"/>
</dbReference>
<dbReference type="AlphaFoldDB" id="A0ABD6D9E7"/>
<evidence type="ECO:0000256" key="6">
    <source>
        <dbReference type="ARBA" id="ARBA00023012"/>
    </source>
</evidence>
<dbReference type="SUPFAM" id="SSF47384">
    <property type="entry name" value="Homodimeric domain of signal transducing histidine kinase"/>
    <property type="match status" value="1"/>
</dbReference>
<dbReference type="InterPro" id="IPR001789">
    <property type="entry name" value="Sig_transdc_resp-reg_receiver"/>
</dbReference>
<dbReference type="Pfam" id="PF00512">
    <property type="entry name" value="HisKA"/>
    <property type="match status" value="1"/>
</dbReference>
<dbReference type="SUPFAM" id="SSF55785">
    <property type="entry name" value="PYP-like sensor domain (PAS domain)"/>
    <property type="match status" value="1"/>
</dbReference>
<feature type="domain" description="PAS" evidence="10">
    <location>
        <begin position="147"/>
        <end position="216"/>
    </location>
</feature>
<dbReference type="PROSITE" id="PS50110">
    <property type="entry name" value="RESPONSE_REGULATORY"/>
    <property type="match status" value="1"/>
</dbReference>
<dbReference type="PROSITE" id="PS50109">
    <property type="entry name" value="HIS_KIN"/>
    <property type="match status" value="1"/>
</dbReference>
<dbReference type="Proteomes" id="UP001597052">
    <property type="component" value="Unassembled WGS sequence"/>
</dbReference>
<evidence type="ECO:0000259" key="9">
    <source>
        <dbReference type="PROSITE" id="PS50110"/>
    </source>
</evidence>
<gene>
    <name evidence="11" type="ORF">ACFSBW_07610</name>
</gene>
<dbReference type="Gene3D" id="1.10.287.130">
    <property type="match status" value="1"/>
</dbReference>
<accession>A0ABD6D9E7</accession>
<dbReference type="SMART" id="SM00091">
    <property type="entry name" value="PAS"/>
    <property type="match status" value="1"/>
</dbReference>
<evidence type="ECO:0000256" key="5">
    <source>
        <dbReference type="ARBA" id="ARBA00022777"/>
    </source>
</evidence>
<evidence type="ECO:0000259" key="8">
    <source>
        <dbReference type="PROSITE" id="PS50109"/>
    </source>
</evidence>
<feature type="modified residue" description="4-aspartylphosphate" evidence="7">
    <location>
        <position position="67"/>
    </location>
</feature>
<sequence length="480" mass="53338">MMNSILDGPARSEPIRVLHVDDEPDFGDLVALYLERIDPVLQVTTVTNVEDAWTHLEENTVDCLVSDYEMPETDGIELLRDVREEYPNLPYILFTGQGSEKVASEAISAGVTDYLQKSGNREVYELLANRITQAVGHSQSERYATLAREQLQSLFDQIDGFYAVDGEWTVTYWNEQMADRTGSTPEDVIGEPLWEVHPTISETGVEDALRSVSETGETVETEAYLEAADRWVTIRAHPVGDNVFVHSTDVTGDKRRVQELTRRNQRLESVARTLSHDLKTPLNVAEGRLELAEETGELTHLETVASAHNRMQNLINELLRMARQEEFEKTTVELTELLTEAWAFAETGDAELRIDVAETASLRADESQLQRIFENLFENAVEHGDAERITVGSGMSETALYVADDGSGLPEITKDMFESGVTTADEGTGYGLSIVKQIVHEHDWEIESTTAASGGVRFNIKGIESLQSASVDAVSTKHTG</sequence>
<dbReference type="SMART" id="SM00448">
    <property type="entry name" value="REC"/>
    <property type="match status" value="1"/>
</dbReference>
<dbReference type="PROSITE" id="PS50112">
    <property type="entry name" value="PAS"/>
    <property type="match status" value="1"/>
</dbReference>
<dbReference type="PANTHER" id="PTHR43711">
    <property type="entry name" value="TWO-COMPONENT HISTIDINE KINASE"/>
    <property type="match status" value="1"/>
</dbReference>
<protein>
    <recommendedName>
        <fullName evidence="2">histidine kinase</fullName>
        <ecNumber evidence="2">2.7.13.3</ecNumber>
    </recommendedName>
</protein>
<dbReference type="InterPro" id="IPR050736">
    <property type="entry name" value="Sensor_HK_Regulatory"/>
</dbReference>
<dbReference type="Pfam" id="PF02518">
    <property type="entry name" value="HATPase_c"/>
    <property type="match status" value="1"/>
</dbReference>
<dbReference type="InterPro" id="IPR005467">
    <property type="entry name" value="His_kinase_dom"/>
</dbReference>
<reference evidence="11 12" key="1">
    <citation type="journal article" date="2019" name="Int. J. Syst. Evol. Microbiol.">
        <title>The Global Catalogue of Microorganisms (GCM) 10K type strain sequencing project: providing services to taxonomists for standard genome sequencing and annotation.</title>
        <authorList>
            <consortium name="The Broad Institute Genomics Platform"/>
            <consortium name="The Broad Institute Genome Sequencing Center for Infectious Disease"/>
            <person name="Wu L."/>
            <person name="Ma J."/>
        </authorList>
    </citation>
    <scope>NUCLEOTIDE SEQUENCE [LARGE SCALE GENOMIC DNA]</scope>
    <source>
        <strain evidence="11 12">CGMCC 1.10593</strain>
    </source>
</reference>
<dbReference type="GO" id="GO:0004673">
    <property type="term" value="F:protein histidine kinase activity"/>
    <property type="evidence" value="ECO:0007669"/>
    <property type="project" value="UniProtKB-EC"/>
</dbReference>
<proteinExistence type="predicted"/>
<dbReference type="NCBIfam" id="TIGR00229">
    <property type="entry name" value="sensory_box"/>
    <property type="match status" value="1"/>
</dbReference>
<dbReference type="InterPro" id="IPR003661">
    <property type="entry name" value="HisK_dim/P_dom"/>
</dbReference>
<comment type="caution">
    <text evidence="11">The sequence shown here is derived from an EMBL/GenBank/DDBJ whole genome shotgun (WGS) entry which is preliminary data.</text>
</comment>
<dbReference type="GO" id="GO:0000160">
    <property type="term" value="P:phosphorelay signal transduction system"/>
    <property type="evidence" value="ECO:0007669"/>
    <property type="project" value="UniProtKB-KW"/>
</dbReference>
<dbReference type="Pfam" id="PF00072">
    <property type="entry name" value="Response_reg"/>
    <property type="match status" value="1"/>
</dbReference>
<name>A0ABD6D9E7_9EURY</name>